<feature type="domain" description="tRNA intron endonuclease N-terminal" evidence="2">
    <location>
        <begin position="9"/>
        <end position="69"/>
    </location>
</feature>
<dbReference type="InterPro" id="IPR036740">
    <property type="entry name" value="tRNA_intron_Endonuc_N_sf"/>
</dbReference>
<proteinExistence type="predicted"/>
<dbReference type="Pfam" id="PF01974">
    <property type="entry name" value="tRNA_int_endo"/>
    <property type="match status" value="2"/>
</dbReference>
<dbReference type="GO" id="GO:0000213">
    <property type="term" value="F:tRNA-intron lyase activity"/>
    <property type="evidence" value="ECO:0007669"/>
    <property type="project" value="UniProtKB-EC"/>
</dbReference>
<evidence type="ECO:0000313" key="3">
    <source>
        <dbReference type="EMBL" id="QNO55140.1"/>
    </source>
</evidence>
<dbReference type="AlphaFoldDB" id="A0A7G9Z4F6"/>
<feature type="domain" description="tRNA intron endonuclease N-terminal" evidence="2">
    <location>
        <begin position="184"/>
        <end position="238"/>
    </location>
</feature>
<keyword evidence="3" id="KW-0378">Hydrolase</keyword>
<evidence type="ECO:0000259" key="2">
    <source>
        <dbReference type="Pfam" id="PF02778"/>
    </source>
</evidence>
<accession>A0A7G9Z4F6</accession>
<reference evidence="3" key="1">
    <citation type="submission" date="2020-06" db="EMBL/GenBank/DDBJ databases">
        <title>Unique genomic features of the anaerobic methanotrophic archaea.</title>
        <authorList>
            <person name="Chadwick G.L."/>
            <person name="Skennerton C.T."/>
            <person name="Laso-Perez R."/>
            <person name="Leu A.O."/>
            <person name="Speth D.R."/>
            <person name="Yu H."/>
            <person name="Morgan-Lang C."/>
            <person name="Hatzenpichler R."/>
            <person name="Goudeau D."/>
            <person name="Malmstrom R."/>
            <person name="Brazelton W.J."/>
            <person name="Woyke T."/>
            <person name="Hallam S.J."/>
            <person name="Tyson G.W."/>
            <person name="Wegener G."/>
            <person name="Boetius A."/>
            <person name="Orphan V."/>
        </authorList>
    </citation>
    <scope>NUCLEOTIDE SEQUENCE</scope>
</reference>
<gene>
    <name evidence="3" type="primary">endA</name>
    <name evidence="3" type="ORF">FBIBDDDO_00002</name>
</gene>
<dbReference type="PANTHER" id="PTHR21227">
    <property type="entry name" value="TRNA-SPLICING ENDONUCLEASE SUBUNIT SEN2"/>
    <property type="match status" value="1"/>
</dbReference>
<dbReference type="SUPFAM" id="SSF53032">
    <property type="entry name" value="tRNA-intron endonuclease catalytic domain-like"/>
    <property type="match status" value="2"/>
</dbReference>
<dbReference type="InterPro" id="IPR006678">
    <property type="entry name" value="tRNA_intron_Endonuc_N"/>
</dbReference>
<dbReference type="InterPro" id="IPR006677">
    <property type="entry name" value="tRNA_intron_Endonuc_cat-like"/>
</dbReference>
<dbReference type="GO" id="GO:0006388">
    <property type="term" value="P:tRNA splicing, via endonucleolytic cleavage and ligation"/>
    <property type="evidence" value="ECO:0007669"/>
    <property type="project" value="InterPro"/>
</dbReference>
<organism evidence="3">
    <name type="scientific">Candidatus Methanophaga sp. ANME-1 ERB7</name>
    <dbReference type="NCBI Taxonomy" id="2759913"/>
    <lineage>
        <taxon>Archaea</taxon>
        <taxon>Methanobacteriati</taxon>
        <taxon>Methanobacteriota</taxon>
        <taxon>Stenosarchaea group</taxon>
        <taxon>Methanomicrobia</taxon>
        <taxon>Candidatus Methanophagales</taxon>
        <taxon>Candidatus Methanophagaceae</taxon>
        <taxon>Candidatus Methanophaga</taxon>
    </lineage>
</organism>
<feature type="domain" description="tRNA intron endonuclease catalytic" evidence="1">
    <location>
        <begin position="79"/>
        <end position="162"/>
    </location>
</feature>
<dbReference type="EMBL" id="MT631604">
    <property type="protein sequence ID" value="QNO55140.1"/>
    <property type="molecule type" value="Genomic_DNA"/>
</dbReference>
<name>A0A7G9Z4F6_9EURY</name>
<dbReference type="InterPro" id="IPR006676">
    <property type="entry name" value="tRNA_splic"/>
</dbReference>
<feature type="domain" description="tRNA intron endonuclease catalytic" evidence="1">
    <location>
        <begin position="265"/>
        <end position="344"/>
    </location>
</feature>
<dbReference type="InterPro" id="IPR011856">
    <property type="entry name" value="tRNA_endonuc-like_dom_sf"/>
</dbReference>
<dbReference type="PANTHER" id="PTHR21227:SF0">
    <property type="entry name" value="TRNA-SPLICING ENDONUCLEASE SUBUNIT SEN2"/>
    <property type="match status" value="1"/>
</dbReference>
<dbReference type="GO" id="GO:0003676">
    <property type="term" value="F:nucleic acid binding"/>
    <property type="evidence" value="ECO:0007669"/>
    <property type="project" value="InterPro"/>
</dbReference>
<dbReference type="Gene3D" id="3.40.1350.150">
    <property type="match status" value="1"/>
</dbReference>
<dbReference type="NCBIfam" id="TIGR00324">
    <property type="entry name" value="endA"/>
    <property type="match status" value="2"/>
</dbReference>
<dbReference type="EC" id="4.6.1.16" evidence="3"/>
<sequence>MKSVIKETMQGVFSGGKVIVAGSEAESLVKGHSRKKGKLELEEAAGLLETDKIVIKDEEGKEMSPDEFLKRALAISPEFELRYLVYNDLKERGYVVQPGGVDFWLYPRGVKPGEKPARYFIRILSESDTISLKELVELLILARNMRKAPIIAVVDEESDITYYEVKDAKFEKSETRKEELKIKVKASLFGDRVVLWDGDLAETLYRTYFYGNLTKEKRLLLSFLEAAYLMRKGMLELEVAPQLSTLNSQPFERFIEYASTIETDFQAKYAVYADLMEKGQMVKTGFKFGSHFRVYKAMQLKHSLYLVHVLSEEHVFPLPELSRAVRLAHGVRKRMIFAFAIAEGIRYVDVGRMKL</sequence>
<dbReference type="Gene3D" id="3.40.1350.10">
    <property type="match status" value="1"/>
</dbReference>
<evidence type="ECO:0000259" key="1">
    <source>
        <dbReference type="Pfam" id="PF01974"/>
    </source>
</evidence>
<protein>
    <submittedName>
        <fullName evidence="3">tRNA-splicing endonuclease</fullName>
        <ecNumber evidence="3">4.6.1.16</ecNumber>
    </submittedName>
</protein>
<dbReference type="Pfam" id="PF02778">
    <property type="entry name" value="tRNA_int_endo_N"/>
    <property type="match status" value="2"/>
</dbReference>
<dbReference type="SUPFAM" id="SSF55267">
    <property type="entry name" value="tRNA-intron endonuclease N-terminal domain-like"/>
    <property type="match status" value="1"/>
</dbReference>
<dbReference type="InterPro" id="IPR036167">
    <property type="entry name" value="tRNA_intron_Endo_cat-like_sf"/>
</dbReference>
<dbReference type="CDD" id="cd22363">
    <property type="entry name" value="tRNA-intron_lyase_C"/>
    <property type="match status" value="2"/>
</dbReference>
<dbReference type="GO" id="GO:0005737">
    <property type="term" value="C:cytoplasm"/>
    <property type="evidence" value="ECO:0007669"/>
    <property type="project" value="TreeGrafter"/>
</dbReference>
<keyword evidence="3" id="KW-0540">Nuclease</keyword>
<dbReference type="Gene3D" id="3.40.1170.20">
    <property type="entry name" value="tRNA intron endonuclease, N-terminal domain"/>
    <property type="match status" value="1"/>
</dbReference>
<keyword evidence="3" id="KW-0456">Lyase</keyword>
<keyword evidence="3" id="KW-0255">Endonuclease</keyword>